<evidence type="ECO:0000313" key="3">
    <source>
        <dbReference type="EMBL" id="MBD1428452.1"/>
    </source>
</evidence>
<evidence type="ECO:0000313" key="4">
    <source>
        <dbReference type="Proteomes" id="UP000651271"/>
    </source>
</evidence>
<reference evidence="3 4" key="1">
    <citation type="submission" date="2020-08" db="EMBL/GenBank/DDBJ databases">
        <title>Sphingobacterium sp. DN04309 isolated from aquaculture water.</title>
        <authorList>
            <person name="Zhang M."/>
        </authorList>
    </citation>
    <scope>NUCLEOTIDE SEQUENCE [LARGE SCALE GENOMIC DNA]</scope>
    <source>
        <strain evidence="3 4">DN04309</strain>
    </source>
</reference>
<dbReference type="EMBL" id="JACOIJ010000003">
    <property type="protein sequence ID" value="MBD1428452.1"/>
    <property type="molecule type" value="Genomic_DNA"/>
</dbReference>
<accession>A0ABR7YAY6</accession>
<sequence length="549" mass="58327">MKISTKYILLTLITIASAVFYTCNNPFNGIEIITDGNLYGNTPTGVIFINANDKNPTPVGDFTVTISGSNADKVINDIGKKEFKVVGGMLSLALEEGVKPTKSNPIQFHINGELNGYVPVSQTITLDKDSASVYVVKMVQYKNLPEGTAAVVGKNTTLTSGATTAPTTIALPSSASKPEQTNILVETGTQFLNANGAPITGGTLTSNIVQYSPSSEKALEAFPGGLSAQNLVDASGNKLNAGSFVTAGFVAIDMKVGNQAVKQFSKPLKVDMEVSNQIVNPNTGSTIKAGDQIAVWSLDESKGVWKREGNTTIANNGGKLIASFDIPHLSYWSLNFYSENCTQSTKITVNANAGAANRTYTINLLNESGQPVSTSADISHTMTSGANTITLDKLPSYKLKVVLVDKATGEKAAESAYFDPCSNQGVSVTLNAATIDLVNVNLDLTGKCPAKKTTVLPSANASLYRNVNNSKVFVQSIRVENGTGSLKLINNTKYYIEIVYDGRKYSTEFDFNKSDTSLPAKDGLKGKITYNSATNSSVLTAEFNIPNCK</sequence>
<feature type="signal peptide" evidence="1">
    <location>
        <begin position="1"/>
        <end position="18"/>
    </location>
</feature>
<dbReference type="Proteomes" id="UP000651271">
    <property type="component" value="Unassembled WGS sequence"/>
</dbReference>
<protein>
    <recommendedName>
        <fullName evidence="2">FAM171 N-terminal domain-containing protein</fullName>
    </recommendedName>
</protein>
<dbReference type="InterPro" id="IPR048530">
    <property type="entry name" value="FAM171_N"/>
</dbReference>
<keyword evidence="1" id="KW-0732">Signal</keyword>
<feature type="domain" description="FAM171 N-terminal" evidence="2">
    <location>
        <begin position="214"/>
        <end position="333"/>
    </location>
</feature>
<evidence type="ECO:0000259" key="2">
    <source>
        <dbReference type="Pfam" id="PF10577"/>
    </source>
</evidence>
<feature type="chain" id="PRO_5047327346" description="FAM171 N-terminal domain-containing protein" evidence="1">
    <location>
        <begin position="19"/>
        <end position="549"/>
    </location>
</feature>
<dbReference type="Pfam" id="PF10577">
    <property type="entry name" value="FAM171A1-2-B_N"/>
    <property type="match status" value="1"/>
</dbReference>
<organism evidence="3 4">
    <name type="scientific">Sphingobacterium litopenaei</name>
    <dbReference type="NCBI Taxonomy" id="2763500"/>
    <lineage>
        <taxon>Bacteria</taxon>
        <taxon>Pseudomonadati</taxon>
        <taxon>Bacteroidota</taxon>
        <taxon>Sphingobacteriia</taxon>
        <taxon>Sphingobacteriales</taxon>
        <taxon>Sphingobacteriaceae</taxon>
        <taxon>Sphingobacterium</taxon>
    </lineage>
</organism>
<name>A0ABR7YAY6_9SPHI</name>
<keyword evidence="4" id="KW-1185">Reference proteome</keyword>
<proteinExistence type="predicted"/>
<evidence type="ECO:0000256" key="1">
    <source>
        <dbReference type="SAM" id="SignalP"/>
    </source>
</evidence>
<dbReference type="RefSeq" id="WP_165289571.1">
    <property type="nucleotide sequence ID" value="NZ_JACOIJ010000003.1"/>
</dbReference>
<comment type="caution">
    <text evidence="3">The sequence shown here is derived from an EMBL/GenBank/DDBJ whole genome shotgun (WGS) entry which is preliminary data.</text>
</comment>
<gene>
    <name evidence="3" type="ORF">H8B04_02530</name>
</gene>